<dbReference type="GeneID" id="93976848"/>
<dbReference type="AlphaFoldDB" id="A0A7W3NTC4"/>
<sequence length="192" mass="20646">MATGAVLVLCLVAGVLHALRLPPFEKKGEIKASEVCRTLGTSSSRSVAALDRVLPAKSSYTFHDELPDPRRDDLDDSYYSTCFVGGDGKQLLVASTQMLEYEKADDWVTEVVEQFAPASALTPFDADDKAVATDKVAAIYVPCLARPAAHLSVVVQLKRPGDAPAAERRDALIALARNTALYAQGNARCDDH</sequence>
<gene>
    <name evidence="1" type="ORF">HDA42_005559</name>
</gene>
<evidence type="ECO:0000313" key="2">
    <source>
        <dbReference type="Proteomes" id="UP000577386"/>
    </source>
</evidence>
<dbReference type="Proteomes" id="UP000577386">
    <property type="component" value="Unassembled WGS sequence"/>
</dbReference>
<organism evidence="1 2">
    <name type="scientific">Streptomyces murinus</name>
    <dbReference type="NCBI Taxonomy" id="33900"/>
    <lineage>
        <taxon>Bacteria</taxon>
        <taxon>Bacillati</taxon>
        <taxon>Actinomycetota</taxon>
        <taxon>Actinomycetes</taxon>
        <taxon>Kitasatosporales</taxon>
        <taxon>Streptomycetaceae</taxon>
        <taxon>Streptomyces</taxon>
    </lineage>
</organism>
<proteinExistence type="predicted"/>
<protein>
    <submittedName>
        <fullName evidence="1">Uncharacterized protein</fullName>
    </submittedName>
</protein>
<comment type="caution">
    <text evidence="1">The sequence shown here is derived from an EMBL/GenBank/DDBJ whole genome shotgun (WGS) entry which is preliminary data.</text>
</comment>
<name>A0A7W3NTC4_STRMR</name>
<dbReference type="EMBL" id="JACJIJ010000002">
    <property type="protein sequence ID" value="MBA9056381.1"/>
    <property type="molecule type" value="Genomic_DNA"/>
</dbReference>
<accession>A0A7W3NTC4</accession>
<dbReference type="RefSeq" id="WP_260584364.1">
    <property type="nucleotide sequence ID" value="NZ_BAAAHW010000046.1"/>
</dbReference>
<reference evidence="1 2" key="1">
    <citation type="submission" date="2020-08" db="EMBL/GenBank/DDBJ databases">
        <title>Sequencing the genomes of 1000 actinobacteria strains.</title>
        <authorList>
            <person name="Klenk H.-P."/>
        </authorList>
    </citation>
    <scope>NUCLEOTIDE SEQUENCE [LARGE SCALE GENOMIC DNA]</scope>
    <source>
        <strain evidence="1 2">DSM 41827</strain>
    </source>
</reference>
<keyword evidence="2" id="KW-1185">Reference proteome</keyword>
<evidence type="ECO:0000313" key="1">
    <source>
        <dbReference type="EMBL" id="MBA9056381.1"/>
    </source>
</evidence>